<gene>
    <name evidence="6" type="ORF">URODEC1_LOCUS23768</name>
</gene>
<accession>A0ABC8XI70</accession>
<dbReference type="CDD" id="cd00167">
    <property type="entry name" value="SANT"/>
    <property type="match status" value="2"/>
</dbReference>
<dbReference type="GO" id="GO:0003677">
    <property type="term" value="F:DNA binding"/>
    <property type="evidence" value="ECO:0007669"/>
    <property type="project" value="UniProtKB-KW"/>
</dbReference>
<dbReference type="PROSITE" id="PS50090">
    <property type="entry name" value="MYB_LIKE"/>
    <property type="match status" value="2"/>
</dbReference>
<name>A0ABC8XI70_9POAL</name>
<evidence type="ECO:0000313" key="6">
    <source>
        <dbReference type="EMBL" id="CAL4926194.1"/>
    </source>
</evidence>
<dbReference type="InterPro" id="IPR009057">
    <property type="entry name" value="Homeodomain-like_sf"/>
</dbReference>
<feature type="domain" description="Myb-like" evidence="4">
    <location>
        <begin position="134"/>
        <end position="180"/>
    </location>
</feature>
<dbReference type="SMART" id="SM00717">
    <property type="entry name" value="SANT"/>
    <property type="match status" value="2"/>
</dbReference>
<dbReference type="SUPFAM" id="SSF46689">
    <property type="entry name" value="Homeodomain-like"/>
    <property type="match status" value="1"/>
</dbReference>
<evidence type="ECO:0000259" key="5">
    <source>
        <dbReference type="PROSITE" id="PS51294"/>
    </source>
</evidence>
<feature type="domain" description="Myb-like" evidence="4">
    <location>
        <begin position="82"/>
        <end position="133"/>
    </location>
</feature>
<organism evidence="6 7">
    <name type="scientific">Urochloa decumbens</name>
    <dbReference type="NCBI Taxonomy" id="240449"/>
    <lineage>
        <taxon>Eukaryota</taxon>
        <taxon>Viridiplantae</taxon>
        <taxon>Streptophyta</taxon>
        <taxon>Embryophyta</taxon>
        <taxon>Tracheophyta</taxon>
        <taxon>Spermatophyta</taxon>
        <taxon>Magnoliopsida</taxon>
        <taxon>Liliopsida</taxon>
        <taxon>Poales</taxon>
        <taxon>Poaceae</taxon>
        <taxon>PACMAD clade</taxon>
        <taxon>Panicoideae</taxon>
        <taxon>Panicodae</taxon>
        <taxon>Paniceae</taxon>
        <taxon>Melinidinae</taxon>
        <taxon>Urochloa</taxon>
    </lineage>
</organism>
<sequence>MGEKSSMFHEMFERDDALAHQAIDFGVGDYDDICLQGALRFKRHGGDPIQDTPLGEDHGQRADSMASKNVEAKAYAGTSAAGNNAARGQWIPEEDTMLRGLVEQHGKRAWSDIAKEFPGRIGKQCRERWINHLDPEIKNTAWTEDEELLLVKYHKKFGKKWVKIAKCIPGRSENSIKNQWYAAERSLDTKRKNKTKEPRPGIVAEYIRGLKEEEEGKGTQAVPTGPAQKIDDVIKVPAIPGSNFAASSQVPAPGDSPVPPPSMSAPFLGLNAGDDDFPLEDMFDDPVFIEGHHQQFSYQQENGYLPSPYPLAPEHPSAEDQQAFSNFLASEDDPIHKLFVGRYYHEAGHNQVLAGPYNREAGPSHHDNGGSSGNTTNN</sequence>
<dbReference type="AlphaFoldDB" id="A0ABC8XI70"/>
<dbReference type="Pfam" id="PF13921">
    <property type="entry name" value="Myb_DNA-bind_6"/>
    <property type="match status" value="1"/>
</dbReference>
<keyword evidence="2" id="KW-0238">DNA-binding</keyword>
<evidence type="ECO:0000259" key="4">
    <source>
        <dbReference type="PROSITE" id="PS50090"/>
    </source>
</evidence>
<dbReference type="InterPro" id="IPR017930">
    <property type="entry name" value="Myb_dom"/>
</dbReference>
<evidence type="ECO:0000256" key="3">
    <source>
        <dbReference type="SAM" id="MobiDB-lite"/>
    </source>
</evidence>
<evidence type="ECO:0000256" key="2">
    <source>
        <dbReference type="ARBA" id="ARBA00023125"/>
    </source>
</evidence>
<dbReference type="InterPro" id="IPR050560">
    <property type="entry name" value="MYB_TF"/>
</dbReference>
<dbReference type="Gene3D" id="1.10.10.60">
    <property type="entry name" value="Homeodomain-like"/>
    <property type="match status" value="2"/>
</dbReference>
<keyword evidence="1" id="KW-0677">Repeat</keyword>
<feature type="domain" description="HTH myb-type" evidence="5">
    <location>
        <begin position="138"/>
        <end position="188"/>
    </location>
</feature>
<proteinExistence type="predicted"/>
<dbReference type="PANTHER" id="PTHR45614">
    <property type="entry name" value="MYB PROTEIN-RELATED"/>
    <property type="match status" value="1"/>
</dbReference>
<dbReference type="EMBL" id="OZ075124">
    <property type="protein sequence ID" value="CAL4926194.1"/>
    <property type="molecule type" value="Genomic_DNA"/>
</dbReference>
<dbReference type="PROSITE" id="PS51294">
    <property type="entry name" value="HTH_MYB"/>
    <property type="match status" value="2"/>
</dbReference>
<keyword evidence="7" id="KW-1185">Reference proteome</keyword>
<dbReference type="InterPro" id="IPR001005">
    <property type="entry name" value="SANT/Myb"/>
</dbReference>
<feature type="region of interest" description="Disordered" evidence="3">
    <location>
        <begin position="354"/>
        <end position="378"/>
    </location>
</feature>
<dbReference type="FunFam" id="1.10.10.60:FF:000010">
    <property type="entry name" value="Transcriptional activator Myb isoform A"/>
    <property type="match status" value="1"/>
</dbReference>
<feature type="domain" description="HTH myb-type" evidence="5">
    <location>
        <begin position="82"/>
        <end position="137"/>
    </location>
</feature>
<protein>
    <submittedName>
        <fullName evidence="6">Uncharacterized protein</fullName>
    </submittedName>
</protein>
<reference evidence="6" key="1">
    <citation type="submission" date="2024-10" db="EMBL/GenBank/DDBJ databases">
        <authorList>
            <person name="Ryan C."/>
        </authorList>
    </citation>
    <scope>NUCLEOTIDE SEQUENCE [LARGE SCALE GENOMIC DNA]</scope>
</reference>
<evidence type="ECO:0000256" key="1">
    <source>
        <dbReference type="ARBA" id="ARBA00022737"/>
    </source>
</evidence>
<dbReference type="PANTHER" id="PTHR45614:SF218">
    <property type="entry name" value="TRANSCRIPTION FACTOR MYB119-RELATED"/>
    <property type="match status" value="1"/>
</dbReference>
<evidence type="ECO:0000313" key="7">
    <source>
        <dbReference type="Proteomes" id="UP001497457"/>
    </source>
</evidence>
<dbReference type="Proteomes" id="UP001497457">
    <property type="component" value="Chromosome 14rd"/>
</dbReference>